<keyword evidence="2" id="KW-0597">Phosphoprotein</keyword>
<feature type="compositionally biased region" description="Basic and acidic residues" evidence="10">
    <location>
        <begin position="235"/>
        <end position="274"/>
    </location>
</feature>
<feature type="compositionally biased region" description="Low complexity" evidence="10">
    <location>
        <begin position="728"/>
        <end position="742"/>
    </location>
</feature>
<dbReference type="Pfam" id="PF05485">
    <property type="entry name" value="THAP"/>
    <property type="match status" value="1"/>
</dbReference>
<gene>
    <name evidence="14" type="primary">zmym4.1</name>
</gene>
<keyword evidence="3" id="KW-0479">Metal-binding</keyword>
<dbReference type="Proteomes" id="UP000515129">
    <property type="component" value="Chromosome 19"/>
</dbReference>
<dbReference type="Pfam" id="PF25561">
    <property type="entry name" value="QRICH1"/>
    <property type="match status" value="1"/>
</dbReference>
<feature type="region of interest" description="Disordered" evidence="10">
    <location>
        <begin position="711"/>
        <end position="746"/>
    </location>
</feature>
<organism evidence="13 14">
    <name type="scientific">Carassius auratus</name>
    <name type="common">Goldfish</name>
    <dbReference type="NCBI Taxonomy" id="7957"/>
    <lineage>
        <taxon>Eukaryota</taxon>
        <taxon>Metazoa</taxon>
        <taxon>Chordata</taxon>
        <taxon>Craniata</taxon>
        <taxon>Vertebrata</taxon>
        <taxon>Euteleostomi</taxon>
        <taxon>Actinopterygii</taxon>
        <taxon>Neopterygii</taxon>
        <taxon>Teleostei</taxon>
        <taxon>Ostariophysi</taxon>
        <taxon>Cypriniformes</taxon>
        <taxon>Cyprinidae</taxon>
        <taxon>Cyprininae</taxon>
        <taxon>Carassius</taxon>
    </lineage>
</organism>
<dbReference type="SUPFAM" id="SSF57716">
    <property type="entry name" value="Glucocorticoid receptor-like (DNA-binding domain)"/>
    <property type="match status" value="2"/>
</dbReference>
<evidence type="ECO:0000256" key="10">
    <source>
        <dbReference type="SAM" id="MobiDB-lite"/>
    </source>
</evidence>
<dbReference type="PANTHER" id="PTHR45736">
    <property type="entry name" value="ZINC FINGER MYM-TYPE PROTEIN"/>
    <property type="match status" value="1"/>
</dbReference>
<evidence type="ECO:0000256" key="4">
    <source>
        <dbReference type="ARBA" id="ARBA00022737"/>
    </source>
</evidence>
<evidence type="ECO:0000256" key="9">
    <source>
        <dbReference type="PROSITE-ProRule" id="PRU00309"/>
    </source>
</evidence>
<dbReference type="InterPro" id="IPR051284">
    <property type="entry name" value="ZnF_MYMT-QRICH1"/>
</dbReference>
<evidence type="ECO:0000259" key="11">
    <source>
        <dbReference type="PROSITE" id="PS50950"/>
    </source>
</evidence>
<proteinExistence type="predicted"/>
<feature type="region of interest" description="Disordered" evidence="10">
    <location>
        <begin position="1687"/>
        <end position="1707"/>
    </location>
</feature>
<dbReference type="InterPro" id="IPR006612">
    <property type="entry name" value="THAP_Znf"/>
</dbReference>
<dbReference type="Pfam" id="PF12012">
    <property type="entry name" value="DUF3504"/>
    <property type="match status" value="1"/>
</dbReference>
<feature type="region of interest" description="Disordered" evidence="10">
    <location>
        <begin position="1159"/>
        <end position="1194"/>
    </location>
</feature>
<feature type="compositionally biased region" description="Acidic residues" evidence="10">
    <location>
        <begin position="1795"/>
        <end position="1805"/>
    </location>
</feature>
<dbReference type="PROSITE" id="PS50950">
    <property type="entry name" value="ZF_THAP"/>
    <property type="match status" value="1"/>
</dbReference>
<evidence type="ECO:0000256" key="1">
    <source>
        <dbReference type="ARBA" id="ARBA00022499"/>
    </source>
</evidence>
<evidence type="ECO:0000256" key="8">
    <source>
        <dbReference type="ARBA" id="ARBA00023125"/>
    </source>
</evidence>
<keyword evidence="1" id="KW-1017">Isopeptide bond</keyword>
<feature type="region of interest" description="Disordered" evidence="10">
    <location>
        <begin position="1210"/>
        <end position="1239"/>
    </location>
</feature>
<evidence type="ECO:0000256" key="2">
    <source>
        <dbReference type="ARBA" id="ARBA00022553"/>
    </source>
</evidence>
<keyword evidence="5 9" id="KW-0863">Zinc-finger</keyword>
<accession>A0A6P6RFT4</accession>
<keyword evidence="7" id="KW-0832">Ubl conjugation</keyword>
<evidence type="ECO:0000256" key="5">
    <source>
        <dbReference type="ARBA" id="ARBA00022771"/>
    </source>
</evidence>
<evidence type="ECO:0000256" key="6">
    <source>
        <dbReference type="ARBA" id="ARBA00022833"/>
    </source>
</evidence>
<dbReference type="GO" id="GO:0003677">
    <property type="term" value="F:DNA binding"/>
    <property type="evidence" value="ECO:0007669"/>
    <property type="project" value="UniProtKB-UniRule"/>
</dbReference>
<sequence length="1805" mass="200665">MVNYCVYGGCTNCSQSGHRVHRFPDKKKHGDIFSAWVRFVQAKRRNFTSASATKNAVVCSVHFTPEDYRPEDIMEVNMGCKSKNQVRLRVDAVPSVHIAASSGHPSAARRHVGHKWPNFVLKRVTSGPSQSTETVSPLGSTSVAVARLVIMASEDSIEQLPGVAAGSDVKPDAVESCLLAATEAGEDEPSLQNSIMETQKVEQEEVEKLPEEMKEDPDVIQQSGVDQQNGPEKNSVTEKKVEENCAQDHSEQKNAGEVKKKEVRNNAEDAAHCSEELVIAKVEDFTSEMAIDVDQAEDCDGKMEVDASDDAGKSLPEPIKREKTEPPVVQTLSVLKTEVNPQVARLSDALSVKVKDEPMDEEYEKASVSLRPVGNIKDEPDPAAEVNQTPDSIKISAVFSVGGNATSIVPPAAPAKVPTLVPTLSLPSLTPANPIGVVCTGCNKVLLKGQTAFQRKGCPKLYCSPQCLCTTSNVVVKLPQKKQCHHCHKDILDLKDVINAPVDMSGTVKEFCSQKCLSALSFKCSVCHKTGMTYTHEVNLMGSVHKLCSNSCFNQFRSSNKLNMNSCMNCGGYCSGTDSQCPSLLIESSVMKFCKQNCLVAFKKKSLKPVSCKICHTMRPVAEMVESPNMQGVKELFCSSSCVTANKVQTVSSSGVPVECNSCKLKLTPQYHLAMSDGTIQNFCSFSCVVSYQESFSKIKPVMAINTATSTSNNTLTTKPHAPKRPAESSSPAKTSTSSGPPQTATKIPCSQCLKSFYHRPELLEFKRKMYAFCDNSCVEEFKQINNIMARCEYCKIDKVVKEVKRINKIDRSFCSEGCKLLYKHDLVKRWGKKHCRNCYYCSGSAQALVTEVIDMVEQEFCGNICLSQHRLLMRKEIKCSMCRQAKKMTETVKWLGEIKHFCSLQCLMFFCSLQGTTGPVRPANKTLSTQGTSPEPSPGPQTTVNHTQLVTKEAAPVIASVLSLSSASNGQPGVLGSRVLQASVPAATAKGSGNTASTQTDGAKFFAPAPRILKNKALLCKPLSQNKGTSCKPNVCDMNTQTDGPSVIVLPVPVPIYVPLPMNLYTQYTPKSVGLPLPVPVPLFFPTTLDSAERIVKTIQEIKEKIPDDPLEADLIMMAEMVAEDAEKEKSIIITDQTSNIMDDLDLEALSSNLSWEEDSVSSAQTWDQTPEPERPPPPGSATLTPVSTAAEEPQMDLEADFPIERIELFREPTQTETTDSVKRRSRKRKHDGFPQKKRAVSPTCTFVSVELSSLQVSSSGQQGQNVMEDLNPELAKRDAMIEGLKRELRHCKEVYDITKSALGDLKGSHKGLVEAHRAVVLQLRELQVTTETLRSKLDSAQSPMVDSKSEDAVAQCSDADSQQIEPCCHPDLEIRLPSEKQLELLFTQSRRRPDRFGCLLFRAVLPQRKYKEWASNTNWDGARGKFALPVNLRRFIIKSVSQRFPCLTSSDRKCIKDRVNEFLRSPRNNGRKSATVVPVKSALDNLSNLSKLQHEYAVNAWKEWVRWRNAQPNMETPRFGSRSMTLKEDLLKCCTAEISYGLCKFISEVRRPNGEKYSPDSIFYLCLGIQQYLFDNNRMENIFADVFYTKFCQELTNILRGWKPTILPSGYVHSRVEEEYLWDCKQLGAFSPGVLLNTLLYFFTKYFNYKTVEQHRRLSFGHIVRCSRTKGNTKVACLRFYPPKEEASTDGVPAKKRKEEEDENDTVYEIKENADNPLRCPVRLYEFYLSKCSPSVRQRTTEFYLSPERSCVPNSPMWFSTTSLSDDVLDSMLTRILTVRELHLERETSPNESDSESDSDIRP</sequence>
<feature type="domain" description="BEN" evidence="12">
    <location>
        <begin position="1371"/>
        <end position="1472"/>
    </location>
</feature>
<keyword evidence="4" id="KW-0677">Repeat</keyword>
<dbReference type="InterPro" id="IPR010507">
    <property type="entry name" value="Znf_MYM"/>
</dbReference>
<feature type="region of interest" description="Disordered" evidence="10">
    <location>
        <begin position="923"/>
        <end position="945"/>
    </location>
</feature>
<protein>
    <submittedName>
        <fullName evidence="14">Zinc finger MYM-type protein 4 isoform X3</fullName>
    </submittedName>
</protein>
<dbReference type="InterPro" id="IPR018379">
    <property type="entry name" value="BEN_domain"/>
</dbReference>
<evidence type="ECO:0000256" key="7">
    <source>
        <dbReference type="ARBA" id="ARBA00022843"/>
    </source>
</evidence>
<feature type="domain" description="THAP-type" evidence="11">
    <location>
        <begin position="1"/>
        <end position="97"/>
    </location>
</feature>
<keyword evidence="8 9" id="KW-0238">DNA-binding</keyword>
<feature type="compositionally biased region" description="Polar residues" evidence="10">
    <location>
        <begin position="1159"/>
        <end position="1170"/>
    </location>
</feature>
<evidence type="ECO:0000256" key="3">
    <source>
        <dbReference type="ARBA" id="ARBA00022723"/>
    </source>
</evidence>
<dbReference type="CTD" id="327248"/>
<feature type="region of interest" description="Disordered" evidence="10">
    <location>
        <begin position="1786"/>
        <end position="1805"/>
    </location>
</feature>
<name>A0A6P6RFT4_CARAU</name>
<evidence type="ECO:0000259" key="12">
    <source>
        <dbReference type="PROSITE" id="PS51457"/>
    </source>
</evidence>
<dbReference type="InterPro" id="IPR057926">
    <property type="entry name" value="QRICH1_dom"/>
</dbReference>
<dbReference type="RefSeq" id="XP_026144609.1">
    <property type="nucleotide sequence ID" value="XM_026288824.1"/>
</dbReference>
<dbReference type="InterPro" id="IPR011017">
    <property type="entry name" value="TRASH_dom"/>
</dbReference>
<reference evidence="14" key="1">
    <citation type="submission" date="2025-08" db="UniProtKB">
        <authorList>
            <consortium name="RefSeq"/>
        </authorList>
    </citation>
    <scope>IDENTIFICATION</scope>
    <source>
        <strain evidence="14">Wakin</strain>
        <tissue evidence="14">Muscle</tissue>
    </source>
</reference>
<dbReference type="Pfam" id="PF06467">
    <property type="entry name" value="zf-FCS"/>
    <property type="match status" value="4"/>
</dbReference>
<evidence type="ECO:0000313" key="13">
    <source>
        <dbReference type="Proteomes" id="UP000515129"/>
    </source>
</evidence>
<feature type="compositionally biased region" description="Basic and acidic residues" evidence="10">
    <location>
        <begin position="203"/>
        <end position="212"/>
    </location>
</feature>
<dbReference type="InterPro" id="IPR021893">
    <property type="entry name" value="ZMYM2-like_C"/>
</dbReference>
<dbReference type="GO" id="GO:0008270">
    <property type="term" value="F:zinc ion binding"/>
    <property type="evidence" value="ECO:0007669"/>
    <property type="project" value="UniProtKB-KW"/>
</dbReference>
<feature type="compositionally biased region" description="Polar residues" evidence="10">
    <location>
        <begin position="926"/>
        <end position="945"/>
    </location>
</feature>
<feature type="region of interest" description="Disordered" evidence="10">
    <location>
        <begin position="203"/>
        <end position="274"/>
    </location>
</feature>
<keyword evidence="13" id="KW-1185">Reference proteome</keyword>
<feature type="compositionally biased region" description="Polar residues" evidence="10">
    <location>
        <begin position="220"/>
        <end position="234"/>
    </location>
</feature>
<feature type="compositionally biased region" description="Basic residues" evidence="10">
    <location>
        <begin position="1225"/>
        <end position="1239"/>
    </location>
</feature>
<evidence type="ECO:0000313" key="14">
    <source>
        <dbReference type="RefSeq" id="XP_026144609.1"/>
    </source>
</evidence>
<dbReference type="SMART" id="SM00980">
    <property type="entry name" value="THAP"/>
    <property type="match status" value="1"/>
</dbReference>
<dbReference type="SMART" id="SM00746">
    <property type="entry name" value="TRASH"/>
    <property type="match status" value="9"/>
</dbReference>
<dbReference type="PANTHER" id="PTHR45736:SF5">
    <property type="entry name" value="ZINC FINGER MYM-TYPE PROTEIN 4"/>
    <property type="match status" value="1"/>
</dbReference>
<dbReference type="PROSITE" id="PS51457">
    <property type="entry name" value="BEN"/>
    <property type="match status" value="1"/>
</dbReference>
<dbReference type="Pfam" id="PF24900">
    <property type="entry name" value="TRASH_ZMYM4"/>
    <property type="match status" value="1"/>
</dbReference>
<dbReference type="OrthoDB" id="10025028at2759"/>
<keyword evidence="6" id="KW-0862">Zinc</keyword>